<protein>
    <submittedName>
        <fullName evidence="1">Uncharacterized protein</fullName>
    </submittedName>
</protein>
<evidence type="ECO:0000313" key="1">
    <source>
        <dbReference type="EMBL" id="CAJ0604647.1"/>
    </source>
</evidence>
<organism evidence="1 2">
    <name type="scientific">Cylicocyclus nassatus</name>
    <name type="common">Nematode worm</name>
    <dbReference type="NCBI Taxonomy" id="53992"/>
    <lineage>
        <taxon>Eukaryota</taxon>
        <taxon>Metazoa</taxon>
        <taxon>Ecdysozoa</taxon>
        <taxon>Nematoda</taxon>
        <taxon>Chromadorea</taxon>
        <taxon>Rhabditida</taxon>
        <taxon>Rhabditina</taxon>
        <taxon>Rhabditomorpha</taxon>
        <taxon>Strongyloidea</taxon>
        <taxon>Strongylidae</taxon>
        <taxon>Cylicocyclus</taxon>
    </lineage>
</organism>
<comment type="caution">
    <text evidence="1">The sequence shown here is derived from an EMBL/GenBank/DDBJ whole genome shotgun (WGS) entry which is preliminary data.</text>
</comment>
<dbReference type="AlphaFoldDB" id="A0AA36H6K1"/>
<gene>
    <name evidence="1" type="ORF">CYNAS_LOCUS16630</name>
</gene>
<accession>A0AA36H6K1</accession>
<reference evidence="1" key="1">
    <citation type="submission" date="2023-07" db="EMBL/GenBank/DDBJ databases">
        <authorList>
            <consortium name="CYATHOMIX"/>
        </authorList>
    </citation>
    <scope>NUCLEOTIDE SEQUENCE</scope>
    <source>
        <strain evidence="1">N/A</strain>
    </source>
</reference>
<dbReference type="Proteomes" id="UP001176961">
    <property type="component" value="Unassembled WGS sequence"/>
</dbReference>
<evidence type="ECO:0000313" key="2">
    <source>
        <dbReference type="Proteomes" id="UP001176961"/>
    </source>
</evidence>
<dbReference type="EMBL" id="CATQJL010000316">
    <property type="protein sequence ID" value="CAJ0604647.1"/>
    <property type="molecule type" value="Genomic_DNA"/>
</dbReference>
<keyword evidence="2" id="KW-1185">Reference proteome</keyword>
<name>A0AA36H6K1_CYLNA</name>
<proteinExistence type="predicted"/>
<sequence>MTSKMFSVLISRDATFTGDTRLRQWTRMRIFNLTFLLLTILVILDVGECGKFKDILGKIFGKIGETLLKVPKVLVKAPEILKHVNEAKDIIKTIKG</sequence>